<accession>A0ABQ3YMA6</accession>
<organism evidence="4 5">
    <name type="scientific">Paractinoplanes deccanensis</name>
    <dbReference type="NCBI Taxonomy" id="113561"/>
    <lineage>
        <taxon>Bacteria</taxon>
        <taxon>Bacillati</taxon>
        <taxon>Actinomycetota</taxon>
        <taxon>Actinomycetes</taxon>
        <taxon>Micromonosporales</taxon>
        <taxon>Micromonosporaceae</taxon>
        <taxon>Paractinoplanes</taxon>
    </lineage>
</organism>
<evidence type="ECO:0000313" key="5">
    <source>
        <dbReference type="Proteomes" id="UP000609879"/>
    </source>
</evidence>
<dbReference type="RefSeq" id="WP_203778147.1">
    <property type="nucleotide sequence ID" value="NZ_BAAABO010000041.1"/>
</dbReference>
<evidence type="ECO:0000313" key="4">
    <source>
        <dbReference type="EMBL" id="GID80940.1"/>
    </source>
</evidence>
<dbReference type="InterPro" id="IPR027417">
    <property type="entry name" value="P-loop_NTPase"/>
</dbReference>
<dbReference type="Pfam" id="PF07728">
    <property type="entry name" value="AAA_5"/>
    <property type="match status" value="1"/>
</dbReference>
<reference evidence="4 5" key="1">
    <citation type="submission" date="2021-01" db="EMBL/GenBank/DDBJ databases">
        <title>Whole genome shotgun sequence of Actinoplanes deccanensis NBRC 13994.</title>
        <authorList>
            <person name="Komaki H."/>
            <person name="Tamura T."/>
        </authorList>
    </citation>
    <scope>NUCLEOTIDE SEQUENCE [LARGE SCALE GENOMIC DNA]</scope>
    <source>
        <strain evidence="4 5">NBRC 13994</strain>
    </source>
</reference>
<dbReference type="Gene3D" id="3.40.50.300">
    <property type="entry name" value="P-loop containing nucleotide triphosphate hydrolases"/>
    <property type="match status" value="1"/>
</dbReference>
<dbReference type="Proteomes" id="UP000609879">
    <property type="component" value="Unassembled WGS sequence"/>
</dbReference>
<name>A0ABQ3YMA6_9ACTN</name>
<feature type="compositionally biased region" description="Basic residues" evidence="2">
    <location>
        <begin position="1"/>
        <end position="11"/>
    </location>
</feature>
<feature type="region of interest" description="Disordered" evidence="2">
    <location>
        <begin position="1"/>
        <end position="29"/>
    </location>
</feature>
<sequence length="769" mass="87621">MARGKPKRQTNQRRSATPPRQPRAKTDQLAAEQVAALFADAQAELGPDDVSDSTVVDSEPDPIELAEQLRQAVAVRRAYQEASARLRRRETELEERAAKVDESTLKLGEWEARLVNDRAALASRIEAIDERDRRLLEDENALRARQERDKEELIADARAELSAARSRFDAARRELDDELTRQRERLQEELARERAALDEDRAAVRAERQRLRRWEGELQIREEDLQDVRELYDDRTKLAVTAATEDMRLQADHLRRLYEAARDDAERQGRQIAEFERLRRAMDDRDPDEVRDEIDRLRADSAELKRLRLTAPAEKELQLSALEEEARRLRDRCVVYAADNERLQRQLSAHQITATALERMAVGKEALEAEVRAYRDMIEEEERKWQGLVARREGTSPLPMCTEMDAIHADRPSDLAEDVPPLPELVSRVRALIRQQHHLFYEEVDLRSFLAGLATSQLHLLQGISGIGKTQLPQRFAEAIGAGSAVVSVGADWRTPQDLMGYYNAFERRFYESEFTKALYRAQCPAFADQPYFIVLDEMNLSHPEQYFNDVLSALERDVNRTATPDLVLMSAAVSPSPRLLREGRLLPVPRSAFFVGTANHDETTVSFADKTYDRAHVIELPTSPHPFDVPPQEPLPPLSFQALTHAFNAAEAKHRDAAADARTFLTNQLAGRLADDFRISWGSRLNKHIARYVPVVVAAGGTVGEATDHLIATKILRKLHGRYEIRADELKKLRDDLESRWSRLPGSDMPPMRSRSVIEALIRDLGQA</sequence>
<dbReference type="SUPFAM" id="SSF52540">
    <property type="entry name" value="P-loop containing nucleoside triphosphate hydrolases"/>
    <property type="match status" value="1"/>
</dbReference>
<evidence type="ECO:0000259" key="3">
    <source>
        <dbReference type="Pfam" id="PF07728"/>
    </source>
</evidence>
<dbReference type="InterPro" id="IPR011704">
    <property type="entry name" value="ATPase_dyneun-rel_AAA"/>
</dbReference>
<evidence type="ECO:0000256" key="1">
    <source>
        <dbReference type="SAM" id="Coils"/>
    </source>
</evidence>
<comment type="caution">
    <text evidence="4">The sequence shown here is derived from an EMBL/GenBank/DDBJ whole genome shotgun (WGS) entry which is preliminary data.</text>
</comment>
<keyword evidence="5" id="KW-1185">Reference proteome</keyword>
<keyword evidence="1" id="KW-0175">Coiled coil</keyword>
<feature type="coiled-coil region" evidence="1">
    <location>
        <begin position="319"/>
        <end position="384"/>
    </location>
</feature>
<feature type="coiled-coil region" evidence="1">
    <location>
        <begin position="136"/>
        <end position="231"/>
    </location>
</feature>
<dbReference type="EMBL" id="BOMI01000212">
    <property type="protein sequence ID" value="GID80940.1"/>
    <property type="molecule type" value="Genomic_DNA"/>
</dbReference>
<proteinExistence type="predicted"/>
<feature type="domain" description="ATPase dynein-related AAA" evidence="3">
    <location>
        <begin position="460"/>
        <end position="558"/>
    </location>
</feature>
<gene>
    <name evidence="4" type="ORF">Ade02nite_95810</name>
</gene>
<evidence type="ECO:0000256" key="2">
    <source>
        <dbReference type="SAM" id="MobiDB-lite"/>
    </source>
</evidence>
<protein>
    <recommendedName>
        <fullName evidence="3">ATPase dynein-related AAA domain-containing protein</fullName>
    </recommendedName>
</protein>